<keyword evidence="1" id="KW-0472">Membrane</keyword>
<keyword evidence="1" id="KW-1133">Transmembrane helix</keyword>
<protein>
    <submittedName>
        <fullName evidence="3">Uncharacterized protein</fullName>
    </submittedName>
</protein>
<proteinExistence type="predicted"/>
<keyword evidence="1" id="KW-0812">Transmembrane</keyword>
<organism evidence="3 5">
    <name type="scientific">Acacia crassicarpa</name>
    <name type="common">northern wattle</name>
    <dbReference type="NCBI Taxonomy" id="499986"/>
    <lineage>
        <taxon>Eukaryota</taxon>
        <taxon>Viridiplantae</taxon>
        <taxon>Streptophyta</taxon>
        <taxon>Embryophyta</taxon>
        <taxon>Tracheophyta</taxon>
        <taxon>Spermatophyta</taxon>
        <taxon>Magnoliopsida</taxon>
        <taxon>eudicotyledons</taxon>
        <taxon>Gunneridae</taxon>
        <taxon>Pentapetalae</taxon>
        <taxon>rosids</taxon>
        <taxon>fabids</taxon>
        <taxon>Fabales</taxon>
        <taxon>Fabaceae</taxon>
        <taxon>Caesalpinioideae</taxon>
        <taxon>mimosoid clade</taxon>
        <taxon>Acacieae</taxon>
        <taxon>Acacia</taxon>
    </lineage>
</organism>
<reference evidence="3" key="1">
    <citation type="submission" date="2023-10" db="EMBL/GenBank/DDBJ databases">
        <title>Chromosome-level genome of the transformable northern wattle, Acacia crassicarpa.</title>
        <authorList>
            <person name="Massaro I."/>
            <person name="Sinha N.R."/>
            <person name="Poethig S."/>
            <person name="Leichty A.R."/>
        </authorList>
    </citation>
    <scope>NUCLEOTIDE SEQUENCE</scope>
    <source>
        <strain evidence="3">Acra3RX</strain>
        <tissue evidence="3">Leaf</tissue>
    </source>
</reference>
<evidence type="ECO:0000313" key="2">
    <source>
        <dbReference type="EMBL" id="KAK4275905.1"/>
    </source>
</evidence>
<comment type="caution">
    <text evidence="3">The sequence shown here is derived from an EMBL/GenBank/DDBJ whole genome shotgun (WGS) entry which is preliminary data.</text>
</comment>
<feature type="transmembrane region" description="Helical" evidence="1">
    <location>
        <begin position="12"/>
        <end position="30"/>
    </location>
</feature>
<feature type="transmembrane region" description="Helical" evidence="1">
    <location>
        <begin position="46"/>
        <end position="65"/>
    </location>
</feature>
<evidence type="ECO:0000256" key="1">
    <source>
        <dbReference type="SAM" id="Phobius"/>
    </source>
</evidence>
<gene>
    <name evidence="2" type="ORF">QN277_018915</name>
    <name evidence="3" type="ORF">QN277_018917</name>
    <name evidence="4" type="ORF">QN277_018918</name>
</gene>
<sequence>MASPLAVRFPIFLTVRLVGIPVTLLLFVWAQSFRGGLALVSDDMDLIFNNHCLHLIFWLLLIMVLKFKYHSSAASFTALDKNYLTPFFTSQNGDEDDEGA</sequence>
<keyword evidence="5" id="KW-1185">Reference proteome</keyword>
<dbReference type="EMBL" id="JAWXYG010000004">
    <property type="protein sequence ID" value="KAK4275905.1"/>
    <property type="molecule type" value="Genomic_DNA"/>
</dbReference>
<dbReference type="EMBL" id="JAWXYG010000004">
    <property type="protein sequence ID" value="KAK4275908.1"/>
    <property type="molecule type" value="Genomic_DNA"/>
</dbReference>
<accession>A0AAE1JRJ8</accession>
<evidence type="ECO:0000313" key="4">
    <source>
        <dbReference type="EMBL" id="KAK4275908.1"/>
    </source>
</evidence>
<dbReference type="Proteomes" id="UP001293593">
    <property type="component" value="Unassembled WGS sequence"/>
</dbReference>
<evidence type="ECO:0000313" key="5">
    <source>
        <dbReference type="Proteomes" id="UP001293593"/>
    </source>
</evidence>
<evidence type="ECO:0000313" key="3">
    <source>
        <dbReference type="EMBL" id="KAK4275907.1"/>
    </source>
</evidence>
<dbReference type="Gene3D" id="1.20.120.1770">
    <property type="match status" value="1"/>
</dbReference>
<dbReference type="AlphaFoldDB" id="A0AAE1JRJ8"/>
<dbReference type="EMBL" id="JAWXYG010000004">
    <property type="protein sequence ID" value="KAK4275907.1"/>
    <property type="molecule type" value="Genomic_DNA"/>
</dbReference>
<name>A0AAE1JRJ8_9FABA</name>